<dbReference type="Proteomes" id="UP000236291">
    <property type="component" value="Unassembled WGS sequence"/>
</dbReference>
<protein>
    <submittedName>
        <fullName evidence="2">Uncharacterized protein</fullName>
    </submittedName>
</protein>
<keyword evidence="1" id="KW-0472">Membrane</keyword>
<reference evidence="2 3" key="2">
    <citation type="journal article" date="2017" name="Front. Plant Sci.">
        <title>Gene Classification and Mining of Molecular Markers Useful in Red Clover (Trifolium pratense) Breeding.</title>
        <authorList>
            <person name="Istvanek J."/>
            <person name="Dluhosova J."/>
            <person name="Dluhos P."/>
            <person name="Patkova L."/>
            <person name="Nedelnik J."/>
            <person name="Repkova J."/>
        </authorList>
    </citation>
    <scope>NUCLEOTIDE SEQUENCE [LARGE SCALE GENOMIC DNA]</scope>
    <source>
        <strain evidence="3">cv. Tatra</strain>
        <tissue evidence="2">Young leaves</tissue>
    </source>
</reference>
<comment type="caution">
    <text evidence="2">The sequence shown here is derived from an EMBL/GenBank/DDBJ whole genome shotgun (WGS) entry which is preliminary data.</text>
</comment>
<keyword evidence="1" id="KW-1133">Transmembrane helix</keyword>
<evidence type="ECO:0000313" key="3">
    <source>
        <dbReference type="Proteomes" id="UP000236291"/>
    </source>
</evidence>
<accession>A0A2K3KV74</accession>
<keyword evidence="1" id="KW-0812">Transmembrane</keyword>
<sequence length="49" mass="5354">AAVSGGGGVTLVAALAVCVVYAANVTVVWGFGFWEVRFARCFKWWCWLE</sequence>
<name>A0A2K3KV74_TRIPR</name>
<dbReference type="EMBL" id="ASHM01265611">
    <property type="protein sequence ID" value="PNX70164.1"/>
    <property type="molecule type" value="Genomic_DNA"/>
</dbReference>
<evidence type="ECO:0000256" key="1">
    <source>
        <dbReference type="SAM" id="Phobius"/>
    </source>
</evidence>
<organism evidence="2 3">
    <name type="scientific">Trifolium pratense</name>
    <name type="common">Red clover</name>
    <dbReference type="NCBI Taxonomy" id="57577"/>
    <lineage>
        <taxon>Eukaryota</taxon>
        <taxon>Viridiplantae</taxon>
        <taxon>Streptophyta</taxon>
        <taxon>Embryophyta</taxon>
        <taxon>Tracheophyta</taxon>
        <taxon>Spermatophyta</taxon>
        <taxon>Magnoliopsida</taxon>
        <taxon>eudicotyledons</taxon>
        <taxon>Gunneridae</taxon>
        <taxon>Pentapetalae</taxon>
        <taxon>rosids</taxon>
        <taxon>fabids</taxon>
        <taxon>Fabales</taxon>
        <taxon>Fabaceae</taxon>
        <taxon>Papilionoideae</taxon>
        <taxon>50 kb inversion clade</taxon>
        <taxon>NPAAA clade</taxon>
        <taxon>Hologalegina</taxon>
        <taxon>IRL clade</taxon>
        <taxon>Trifolieae</taxon>
        <taxon>Trifolium</taxon>
    </lineage>
</organism>
<dbReference type="AlphaFoldDB" id="A0A2K3KV74"/>
<reference evidence="2 3" key="1">
    <citation type="journal article" date="2014" name="Am. J. Bot.">
        <title>Genome assembly and annotation for red clover (Trifolium pratense; Fabaceae).</title>
        <authorList>
            <person name="Istvanek J."/>
            <person name="Jaros M."/>
            <person name="Krenek A."/>
            <person name="Repkova J."/>
        </authorList>
    </citation>
    <scope>NUCLEOTIDE SEQUENCE [LARGE SCALE GENOMIC DNA]</scope>
    <source>
        <strain evidence="3">cv. Tatra</strain>
        <tissue evidence="2">Young leaves</tissue>
    </source>
</reference>
<feature type="non-terminal residue" evidence="2">
    <location>
        <position position="1"/>
    </location>
</feature>
<proteinExistence type="predicted"/>
<evidence type="ECO:0000313" key="2">
    <source>
        <dbReference type="EMBL" id="PNX70164.1"/>
    </source>
</evidence>
<feature type="transmembrane region" description="Helical" evidence="1">
    <location>
        <begin position="12"/>
        <end position="34"/>
    </location>
</feature>
<gene>
    <name evidence="2" type="ORF">L195_g064727</name>
</gene>